<dbReference type="Pfam" id="PF02602">
    <property type="entry name" value="HEM4"/>
    <property type="match status" value="1"/>
</dbReference>
<dbReference type="AlphaFoldDB" id="A0A9X1JWZ2"/>
<proteinExistence type="predicted"/>
<dbReference type="EMBL" id="JAHXDN010000001">
    <property type="protein sequence ID" value="MBW4706680.1"/>
    <property type="molecule type" value="Genomic_DNA"/>
</dbReference>
<gene>
    <name evidence="2" type="ORF">KX928_02660</name>
</gene>
<evidence type="ECO:0000313" key="3">
    <source>
        <dbReference type="Proteomes" id="UP001138661"/>
    </source>
</evidence>
<dbReference type="InterPro" id="IPR003754">
    <property type="entry name" value="4pyrrol_synth_uPrphyn_synth"/>
</dbReference>
<dbReference type="Proteomes" id="UP001138661">
    <property type="component" value="Unassembled WGS sequence"/>
</dbReference>
<comment type="caution">
    <text evidence="2">The sequence shown here is derived from an EMBL/GenBank/DDBJ whole genome shotgun (WGS) entry which is preliminary data.</text>
</comment>
<protein>
    <submittedName>
        <fullName evidence="2">Uroporphyrinogen-III synthase</fullName>
    </submittedName>
</protein>
<dbReference type="GO" id="GO:0033014">
    <property type="term" value="P:tetrapyrrole biosynthetic process"/>
    <property type="evidence" value="ECO:0007669"/>
    <property type="project" value="InterPro"/>
</dbReference>
<sequence length="236" mass="25155">MGATTIPLLMTRPAGSNEQFIDGAPPELISRFRAVLSPLIEIVGSRVDLEIPVNDGVIFTSANGVSFGPSGAGRPAYCIGQATTRAASQAGWDSQCAGANADALIRFLIDRKPDRKLWHLSGVYSRGAVREKLCAAGLTVERRVVYDQQHVPMTQEARALLTGPDPVVVPLFSPRTAAHFVRACPRDARPYVVALSSAVAEPVSTLDVSSVDVAEQPTAEAMWHAIEKVGVRITLG</sequence>
<name>A0A9X1JWZ2_9RHOB</name>
<dbReference type="CDD" id="cd06578">
    <property type="entry name" value="HemD"/>
    <property type="match status" value="1"/>
</dbReference>
<accession>A0A9X1JWZ2</accession>
<dbReference type="GO" id="GO:0004852">
    <property type="term" value="F:uroporphyrinogen-III synthase activity"/>
    <property type="evidence" value="ECO:0007669"/>
    <property type="project" value="InterPro"/>
</dbReference>
<keyword evidence="3" id="KW-1185">Reference proteome</keyword>
<evidence type="ECO:0000313" key="2">
    <source>
        <dbReference type="EMBL" id="MBW4706680.1"/>
    </source>
</evidence>
<feature type="domain" description="Tetrapyrrole biosynthesis uroporphyrinogen III synthase" evidence="1">
    <location>
        <begin position="32"/>
        <end position="223"/>
    </location>
</feature>
<dbReference type="RefSeq" id="WP_219498548.1">
    <property type="nucleotide sequence ID" value="NZ_JAHXDN010000001.1"/>
</dbReference>
<reference evidence="2" key="1">
    <citation type="submission" date="2021-07" db="EMBL/GenBank/DDBJ databases">
        <title>Roseobacter insulae sp. nov., isolated from a tidal flat.</title>
        <authorList>
            <person name="Park S."/>
            <person name="Yoon J.-H."/>
        </authorList>
    </citation>
    <scope>NUCLEOTIDE SEQUENCE</scope>
    <source>
        <strain evidence="2">YSTF-M11</strain>
    </source>
</reference>
<evidence type="ECO:0000259" key="1">
    <source>
        <dbReference type="Pfam" id="PF02602"/>
    </source>
</evidence>
<organism evidence="2 3">
    <name type="scientific">Roseobacter insulae</name>
    <dbReference type="NCBI Taxonomy" id="2859783"/>
    <lineage>
        <taxon>Bacteria</taxon>
        <taxon>Pseudomonadati</taxon>
        <taxon>Pseudomonadota</taxon>
        <taxon>Alphaproteobacteria</taxon>
        <taxon>Rhodobacterales</taxon>
        <taxon>Roseobacteraceae</taxon>
        <taxon>Roseobacter</taxon>
    </lineage>
</organism>